<proteinExistence type="predicted"/>
<evidence type="ECO:0000313" key="1">
    <source>
        <dbReference type="EMBL" id="KAK3732262.1"/>
    </source>
</evidence>
<sequence>MNTKAEGAVPPYFDLISTYRSKKQTHGSSFTGQPNCEIPDTDVFLLLLFFCETIGKTLRFNTGCDNHSRLINVSKVESTLSKQLRDTLLGLHALHVTGCDTTSCFAGKRKLKAL</sequence>
<gene>
    <name evidence="1" type="ORF">RRG08_030605</name>
</gene>
<keyword evidence="2" id="KW-1185">Reference proteome</keyword>
<organism evidence="1 2">
    <name type="scientific">Elysia crispata</name>
    <name type="common">lettuce slug</name>
    <dbReference type="NCBI Taxonomy" id="231223"/>
    <lineage>
        <taxon>Eukaryota</taxon>
        <taxon>Metazoa</taxon>
        <taxon>Spiralia</taxon>
        <taxon>Lophotrochozoa</taxon>
        <taxon>Mollusca</taxon>
        <taxon>Gastropoda</taxon>
        <taxon>Heterobranchia</taxon>
        <taxon>Euthyneura</taxon>
        <taxon>Panpulmonata</taxon>
        <taxon>Sacoglossa</taxon>
        <taxon>Placobranchoidea</taxon>
        <taxon>Plakobranchidae</taxon>
        <taxon>Elysia</taxon>
    </lineage>
</organism>
<comment type="caution">
    <text evidence="1">The sequence shown here is derived from an EMBL/GenBank/DDBJ whole genome shotgun (WGS) entry which is preliminary data.</text>
</comment>
<dbReference type="AlphaFoldDB" id="A0AAE0Y4A3"/>
<accession>A0AAE0Y4A3</accession>
<protein>
    <submittedName>
        <fullName evidence="1">Uncharacterized protein</fullName>
    </submittedName>
</protein>
<dbReference type="Proteomes" id="UP001283361">
    <property type="component" value="Unassembled WGS sequence"/>
</dbReference>
<evidence type="ECO:0000313" key="2">
    <source>
        <dbReference type="Proteomes" id="UP001283361"/>
    </source>
</evidence>
<dbReference type="EMBL" id="JAWDGP010006977">
    <property type="protein sequence ID" value="KAK3732262.1"/>
    <property type="molecule type" value="Genomic_DNA"/>
</dbReference>
<reference evidence="1" key="1">
    <citation type="journal article" date="2023" name="G3 (Bethesda)">
        <title>A reference genome for the long-term kleptoplast-retaining sea slug Elysia crispata morphotype clarki.</title>
        <authorList>
            <person name="Eastman K.E."/>
            <person name="Pendleton A.L."/>
            <person name="Shaikh M.A."/>
            <person name="Suttiyut T."/>
            <person name="Ogas R."/>
            <person name="Tomko P."/>
            <person name="Gavelis G."/>
            <person name="Widhalm J.R."/>
            <person name="Wisecaver J.H."/>
        </authorList>
    </citation>
    <scope>NUCLEOTIDE SEQUENCE</scope>
    <source>
        <strain evidence="1">ECLA1</strain>
    </source>
</reference>
<name>A0AAE0Y4A3_9GAST</name>